<sequence>MSSETLILDNGCFNIKIGYAGSNSRIINLIDYSIIQPSLSSSFKDYNQAKKLKMVREIGIRGGGWRLPKGHAQVGARPSRRKAITSLKISLP</sequence>
<accession>A0A914MT26</accession>
<dbReference type="Proteomes" id="UP000887563">
    <property type="component" value="Unplaced"/>
</dbReference>
<dbReference type="WBParaSite" id="Minc3s02416g29919">
    <property type="protein sequence ID" value="Minc3s02416g29919"/>
    <property type="gene ID" value="Minc3s02416g29919"/>
</dbReference>
<evidence type="ECO:0000313" key="2">
    <source>
        <dbReference type="WBParaSite" id="Minc3s02416g29919"/>
    </source>
</evidence>
<name>A0A914MT26_MELIC</name>
<proteinExistence type="predicted"/>
<reference evidence="2" key="1">
    <citation type="submission" date="2022-11" db="UniProtKB">
        <authorList>
            <consortium name="WormBaseParasite"/>
        </authorList>
    </citation>
    <scope>IDENTIFICATION</scope>
</reference>
<keyword evidence="1" id="KW-1185">Reference proteome</keyword>
<evidence type="ECO:0000313" key="1">
    <source>
        <dbReference type="Proteomes" id="UP000887563"/>
    </source>
</evidence>
<protein>
    <submittedName>
        <fullName evidence="2">Uncharacterized protein</fullName>
    </submittedName>
</protein>
<organism evidence="1 2">
    <name type="scientific">Meloidogyne incognita</name>
    <name type="common">Southern root-knot nematode worm</name>
    <name type="synonym">Oxyuris incognita</name>
    <dbReference type="NCBI Taxonomy" id="6306"/>
    <lineage>
        <taxon>Eukaryota</taxon>
        <taxon>Metazoa</taxon>
        <taxon>Ecdysozoa</taxon>
        <taxon>Nematoda</taxon>
        <taxon>Chromadorea</taxon>
        <taxon>Rhabditida</taxon>
        <taxon>Tylenchina</taxon>
        <taxon>Tylenchomorpha</taxon>
        <taxon>Tylenchoidea</taxon>
        <taxon>Meloidogynidae</taxon>
        <taxon>Meloidogyninae</taxon>
        <taxon>Meloidogyne</taxon>
        <taxon>Meloidogyne incognita group</taxon>
    </lineage>
</organism>
<dbReference type="AlphaFoldDB" id="A0A914MT26"/>